<dbReference type="Pfam" id="PF09411">
    <property type="entry name" value="PagL"/>
    <property type="match status" value="1"/>
</dbReference>
<dbReference type="Proteomes" id="UP000438106">
    <property type="component" value="Unassembled WGS sequence"/>
</dbReference>
<evidence type="ECO:0000313" key="2">
    <source>
        <dbReference type="Proteomes" id="UP000438106"/>
    </source>
</evidence>
<dbReference type="InterPro" id="IPR018550">
    <property type="entry name" value="Lipid-A_deacylase-rel"/>
</dbReference>
<evidence type="ECO:0008006" key="3">
    <source>
        <dbReference type="Google" id="ProtNLM"/>
    </source>
</evidence>
<evidence type="ECO:0000313" key="1">
    <source>
        <dbReference type="EMBL" id="MVS99286.1"/>
    </source>
</evidence>
<dbReference type="Gene3D" id="2.40.160.20">
    <property type="match status" value="1"/>
</dbReference>
<dbReference type="AlphaFoldDB" id="A0A7X3FRH0"/>
<comment type="caution">
    <text evidence="1">The sequence shown here is derived from an EMBL/GenBank/DDBJ whole genome shotgun (WGS) entry which is preliminary data.</text>
</comment>
<accession>A0A7X3FRH0</accession>
<organism evidence="1 2">
    <name type="scientific">Devosia marina</name>
    <dbReference type="NCBI Taxonomy" id="2683198"/>
    <lineage>
        <taxon>Bacteria</taxon>
        <taxon>Pseudomonadati</taxon>
        <taxon>Pseudomonadota</taxon>
        <taxon>Alphaproteobacteria</taxon>
        <taxon>Hyphomicrobiales</taxon>
        <taxon>Devosiaceae</taxon>
        <taxon>Devosia</taxon>
    </lineage>
</organism>
<dbReference type="RefSeq" id="WP_157290156.1">
    <property type="nucleotide sequence ID" value="NZ_WQRF01000002.1"/>
</dbReference>
<gene>
    <name evidence="1" type="ORF">GO014_09665</name>
</gene>
<sequence length="184" mass="19204">MSHRPLIHMLVAALAFGGLTIPGLGQTLLLEARGGLGMRDFVQPDTNLLDPTRLRDINAELLVSIPNPATLLLPGEFRPHLGASFDPGAGDGFAYAGLSWTVRAPVVPVFVEAGLGAAVQSDVINQGASRFGCAVQAQAQASVGLDVLPNVAVMVSVQHIRDFGLCGQADNPMSNAGLRLGVRF</sequence>
<protein>
    <recommendedName>
        <fullName evidence="3">Lipid A 3-O-deacylase (PagL)</fullName>
    </recommendedName>
</protein>
<proteinExistence type="predicted"/>
<keyword evidence="2" id="KW-1185">Reference proteome</keyword>
<reference evidence="1 2" key="1">
    <citation type="submission" date="2019-12" db="EMBL/GenBank/DDBJ databases">
        <title>Devosia maris sp. nov., isolated from the deep seawater.</title>
        <authorList>
            <person name="Liu Y."/>
        </authorList>
    </citation>
    <scope>NUCLEOTIDE SEQUENCE [LARGE SCALE GENOMIC DNA]</scope>
    <source>
        <strain evidence="1 2">L53-10-65</strain>
    </source>
</reference>
<dbReference type="EMBL" id="WQRF01000002">
    <property type="protein sequence ID" value="MVS99286.1"/>
    <property type="molecule type" value="Genomic_DNA"/>
</dbReference>
<name>A0A7X3FRH0_9HYPH</name>